<accession>A0A3B0XID2</accession>
<dbReference type="PANTHER" id="PTHR34605:SF4">
    <property type="entry name" value="DNA ADENINE METHYLTRANSFERASE"/>
    <property type="match status" value="1"/>
</dbReference>
<evidence type="ECO:0000256" key="2">
    <source>
        <dbReference type="ARBA" id="ARBA00023172"/>
    </source>
</evidence>
<evidence type="ECO:0000256" key="1">
    <source>
        <dbReference type="ARBA" id="ARBA00023125"/>
    </source>
</evidence>
<reference evidence="5" key="1">
    <citation type="submission" date="2018-06" db="EMBL/GenBank/DDBJ databases">
        <authorList>
            <person name="Zhirakovskaya E."/>
        </authorList>
    </citation>
    <scope>NUCLEOTIDE SEQUENCE</scope>
</reference>
<evidence type="ECO:0000313" key="5">
    <source>
        <dbReference type="EMBL" id="VAW55754.1"/>
    </source>
</evidence>
<dbReference type="InterPro" id="IPR013762">
    <property type="entry name" value="Integrase-like_cat_sf"/>
</dbReference>
<dbReference type="GO" id="GO:0003677">
    <property type="term" value="F:DNA binding"/>
    <property type="evidence" value="ECO:0007669"/>
    <property type="project" value="UniProtKB-KW"/>
</dbReference>
<dbReference type="InterPro" id="IPR011010">
    <property type="entry name" value="DNA_brk_join_enz"/>
</dbReference>
<dbReference type="InterPro" id="IPR010998">
    <property type="entry name" value="Integrase_recombinase_N"/>
</dbReference>
<feature type="domain" description="Tyr recombinase" evidence="3">
    <location>
        <begin position="99"/>
        <end position="310"/>
    </location>
</feature>
<name>A0A3B0XID2_9ZZZZ</name>
<dbReference type="EMBL" id="UOFF01000110">
    <property type="protein sequence ID" value="VAW55754.1"/>
    <property type="molecule type" value="Genomic_DNA"/>
</dbReference>
<keyword evidence="2" id="KW-0233">DNA recombination</keyword>
<dbReference type="InterPro" id="IPR052925">
    <property type="entry name" value="Phage_Integrase-like_Recomb"/>
</dbReference>
<dbReference type="AlphaFoldDB" id="A0A3B0XID2"/>
<protein>
    <recommendedName>
        <fullName evidence="6">Cointegrate resolution protein S</fullName>
    </recommendedName>
</protein>
<gene>
    <name evidence="5" type="ORF">MNBD_GAMMA07-1011</name>
</gene>
<dbReference type="SUPFAM" id="SSF47823">
    <property type="entry name" value="lambda integrase-like, N-terminal domain"/>
    <property type="match status" value="1"/>
</dbReference>
<feature type="domain" description="Core-binding (CB)" evidence="4">
    <location>
        <begin position="1"/>
        <end position="73"/>
    </location>
</feature>
<evidence type="ECO:0000259" key="4">
    <source>
        <dbReference type="PROSITE" id="PS51900"/>
    </source>
</evidence>
<sequence length="321" mass="36573">MHSIDHYIQAATRDNTRRSYRSAIEHYEVVWGGFLPTTAETVARYLVDYAQTLSTNTLKQRLAALAQWHNDQGFPDPTKAPVVKKVLKGIKELHPAEEKRAKPLQLDELSQLIQWIDQAIKNALDNNNDRALLTLSRNKALVLVGFWRGFRSDELCRLEYDFIKITSGEGMRIFLPRSKGDRQNIGRYFHAPALSRLCPVAAYQDWISISGITSGPIFRSINRWGQLSERSLNPNSIVPLLRTMFREAGLADPDSFSSHSLRRGFATWASAHHWDMKSLMEYVGWKDVKSAMRYIDQGSEFAQHKIESALAILPPKPPKTP</sequence>
<dbReference type="InterPro" id="IPR044068">
    <property type="entry name" value="CB"/>
</dbReference>
<keyword evidence="1" id="KW-0238">DNA-binding</keyword>
<dbReference type="GO" id="GO:0015074">
    <property type="term" value="P:DNA integration"/>
    <property type="evidence" value="ECO:0007669"/>
    <property type="project" value="InterPro"/>
</dbReference>
<dbReference type="CDD" id="cd00799">
    <property type="entry name" value="INT_Cre_C"/>
    <property type="match status" value="1"/>
</dbReference>
<dbReference type="Pfam" id="PF00589">
    <property type="entry name" value="Phage_integrase"/>
    <property type="match status" value="1"/>
</dbReference>
<organism evidence="5">
    <name type="scientific">hydrothermal vent metagenome</name>
    <dbReference type="NCBI Taxonomy" id="652676"/>
    <lineage>
        <taxon>unclassified sequences</taxon>
        <taxon>metagenomes</taxon>
        <taxon>ecological metagenomes</taxon>
    </lineage>
</organism>
<evidence type="ECO:0008006" key="6">
    <source>
        <dbReference type="Google" id="ProtNLM"/>
    </source>
</evidence>
<dbReference type="GO" id="GO:0006310">
    <property type="term" value="P:DNA recombination"/>
    <property type="evidence" value="ECO:0007669"/>
    <property type="project" value="UniProtKB-KW"/>
</dbReference>
<dbReference type="InterPro" id="IPR002104">
    <property type="entry name" value="Integrase_catalytic"/>
</dbReference>
<dbReference type="PROSITE" id="PS51900">
    <property type="entry name" value="CB"/>
    <property type="match status" value="1"/>
</dbReference>
<dbReference type="SUPFAM" id="SSF56349">
    <property type="entry name" value="DNA breaking-rejoining enzymes"/>
    <property type="match status" value="1"/>
</dbReference>
<dbReference type="Gene3D" id="1.10.150.130">
    <property type="match status" value="1"/>
</dbReference>
<dbReference type="PANTHER" id="PTHR34605">
    <property type="entry name" value="PHAGE_INTEGRASE DOMAIN-CONTAINING PROTEIN"/>
    <property type="match status" value="1"/>
</dbReference>
<evidence type="ECO:0000259" key="3">
    <source>
        <dbReference type="PROSITE" id="PS51898"/>
    </source>
</evidence>
<dbReference type="PROSITE" id="PS51898">
    <property type="entry name" value="TYR_RECOMBINASE"/>
    <property type="match status" value="1"/>
</dbReference>
<dbReference type="Gene3D" id="1.10.443.10">
    <property type="entry name" value="Intergrase catalytic core"/>
    <property type="match status" value="1"/>
</dbReference>
<proteinExistence type="predicted"/>